<feature type="coiled-coil region" evidence="1">
    <location>
        <begin position="30"/>
        <end position="71"/>
    </location>
</feature>
<evidence type="ECO:0000256" key="1">
    <source>
        <dbReference type="SAM" id="Coils"/>
    </source>
</evidence>
<dbReference type="Proteomes" id="UP000790096">
    <property type="component" value="Unassembled WGS sequence"/>
</dbReference>
<dbReference type="EMBL" id="JABBFR010000005">
    <property type="protein sequence ID" value="MBT0723921.1"/>
    <property type="molecule type" value="Genomic_DNA"/>
</dbReference>
<dbReference type="RefSeq" id="WP_214236617.1">
    <property type="nucleotide sequence ID" value="NZ_JABBFR010000005.1"/>
</dbReference>
<name>A0ABS5SVC6_9GAMM</name>
<keyword evidence="3" id="KW-1185">Reference proteome</keyword>
<dbReference type="NCBIfam" id="NF033829">
    <property type="entry name" value="plas_excl_MbeD"/>
    <property type="match status" value="1"/>
</dbReference>
<dbReference type="Pfam" id="PF04899">
    <property type="entry name" value="MbeD_MobD"/>
    <property type="match status" value="1"/>
</dbReference>
<protein>
    <submittedName>
        <fullName evidence="2">MbeD family mobilization/exclusion protein</fullName>
    </submittedName>
</protein>
<comment type="caution">
    <text evidence="2">The sequence shown here is derived from an EMBL/GenBank/DDBJ whole genome shotgun (WGS) entry which is preliminary data.</text>
</comment>
<organism evidence="2 3">
    <name type="scientific">Rosenbergiella gaditana</name>
    <dbReference type="NCBI Taxonomy" id="2726987"/>
    <lineage>
        <taxon>Bacteria</taxon>
        <taxon>Pseudomonadati</taxon>
        <taxon>Pseudomonadota</taxon>
        <taxon>Gammaproteobacteria</taxon>
        <taxon>Enterobacterales</taxon>
        <taxon>Erwiniaceae</taxon>
        <taxon>Rosenbergiella</taxon>
    </lineage>
</organism>
<gene>
    <name evidence="2" type="primary">mbeD</name>
    <name evidence="2" type="ORF">HH682_05580</name>
</gene>
<sequence length="71" mass="8234">MTETEKLLLCALERLQNDSKTQQQVLLDSFKSLQAMYEKTRQENQALANHCTRLNRQVEGLSNTVNRLARL</sequence>
<evidence type="ECO:0000313" key="2">
    <source>
        <dbReference type="EMBL" id="MBT0723921.1"/>
    </source>
</evidence>
<accession>A0ABS5SVC6</accession>
<proteinExistence type="predicted"/>
<keyword evidence="1" id="KW-0175">Coiled coil</keyword>
<dbReference type="InterPro" id="IPR006983">
    <property type="entry name" value="MbeD_MobD"/>
</dbReference>
<evidence type="ECO:0000313" key="3">
    <source>
        <dbReference type="Proteomes" id="UP000790096"/>
    </source>
</evidence>
<reference evidence="2 3" key="1">
    <citation type="submission" date="2020-04" db="EMBL/GenBank/DDBJ databases">
        <title>Genome sequencing of Rosenbergiella species.</title>
        <authorList>
            <person name="Alvarez-Perez S."/>
            <person name="Lievens B."/>
        </authorList>
    </citation>
    <scope>NUCLEOTIDE SEQUENCE [LARGE SCALE GENOMIC DNA]</scope>
    <source>
        <strain evidence="2 3">S61</strain>
    </source>
</reference>